<keyword evidence="2" id="KW-1185">Reference proteome</keyword>
<dbReference type="GO" id="GO:0030015">
    <property type="term" value="C:CCR4-NOT core complex"/>
    <property type="evidence" value="ECO:0007669"/>
    <property type="project" value="InterPro"/>
</dbReference>
<gene>
    <name evidence="1" type="ORF">DC041_0007586</name>
</gene>
<protein>
    <submittedName>
        <fullName evidence="1">CCR4-NOT transcription complex subunit 1</fullName>
    </submittedName>
</protein>
<name>A0A430QGM5_SCHBO</name>
<organism evidence="1 2">
    <name type="scientific">Schistosoma bovis</name>
    <name type="common">Blood fluke</name>
    <dbReference type="NCBI Taxonomy" id="6184"/>
    <lineage>
        <taxon>Eukaryota</taxon>
        <taxon>Metazoa</taxon>
        <taxon>Spiralia</taxon>
        <taxon>Lophotrochozoa</taxon>
        <taxon>Platyhelminthes</taxon>
        <taxon>Trematoda</taxon>
        <taxon>Digenea</taxon>
        <taxon>Strigeidida</taxon>
        <taxon>Schistosomatoidea</taxon>
        <taxon>Schistosomatidae</taxon>
        <taxon>Schistosoma</taxon>
    </lineage>
</organism>
<sequence length="816" mass="92013">MSTVFSQIESLVFFRNKKNHKTNQSEINQIIKLHTLETERHFVRCLFSSVNCLNENKSPKDIYQAQYFSQELGKLLSKSNFVSLVCYSIENPLPTHKAEPQTTNTSISKPVQEQPLNTGSLHEISTDLLHFILSHLYEDVEHYGLSDDILFNFISSLRKEYPRSRLSLVLNTLLYPDIIGYPFLKTCQLELNLNNPSKVIGQLGSPIKTNSTVNNGLTTTTSSSVFTKSSICGCGLSSSSSNNPYLIADLLEELGYECTKTLESTRSVLCNFDVDDLNPLAIAKCLCLFLRTTDGQLNKTNRSNSNDNTTFYNNTIFRYDDNDKQCGSEDKQSDELNTPSVLSSSWNIDNFFTVLYELNPNIQLTIILNELDCSEFMITSRQSFHLFKQFIFNHNQFHISADYFYRSWNNSLGQLSLLQYCSVYPDVICLAYWPHRCIDISMLQISFNEDEQTSIQLWKNIDYVQALLNLSDKGLYSDVYKLFKQVFFLYPDILTATLLETNFGTLRNVMLGHAFVYFLTTRINSHILLQTAWNGGKLNLLNGTDLQQQRHLFIASCIEYTAQLMTSDGSLEPSTLSSSTQISDNHQHILNNSNNNSNNLSANFSQFIELLISINDDSNTHGSSAILPILLGTTECLSIAVSNLLNPTNLILNHDNTLNNLSESMNDKFIGTINRLPIHLLLPPNHAIDLTLVLIVSMTNVIHSNKTTTTTTTNSLQITTNSEITTNTSTAALASIQTSIKSFLSQWFIEHFHDKITADPFALGVVDYLRAHYSSHVAATNTTFISRNKLALPMEIRKPSLSLLTHIIQSAQAALR</sequence>
<evidence type="ECO:0000313" key="2">
    <source>
        <dbReference type="Proteomes" id="UP000290809"/>
    </source>
</evidence>
<dbReference type="GO" id="GO:0060090">
    <property type="term" value="F:molecular adaptor activity"/>
    <property type="evidence" value="ECO:0007669"/>
    <property type="project" value="TreeGrafter"/>
</dbReference>
<dbReference type="PANTHER" id="PTHR13162">
    <property type="entry name" value="CCR4-NOT TRANSCRIPTION COMPLEX"/>
    <property type="match status" value="1"/>
</dbReference>
<dbReference type="EMBL" id="QMKO01001751">
    <property type="protein sequence ID" value="RTG86848.1"/>
    <property type="molecule type" value="Genomic_DNA"/>
</dbReference>
<accession>A0A430QGM5</accession>
<dbReference type="Proteomes" id="UP000290809">
    <property type="component" value="Unassembled WGS sequence"/>
</dbReference>
<dbReference type="STRING" id="6184.A0A430QGM5"/>
<dbReference type="AlphaFoldDB" id="A0A430QGM5"/>
<dbReference type="InterPro" id="IPR040398">
    <property type="entry name" value="Not1"/>
</dbReference>
<proteinExistence type="predicted"/>
<dbReference type="GO" id="GO:0000288">
    <property type="term" value="P:nuclear-transcribed mRNA catabolic process, deadenylation-dependent decay"/>
    <property type="evidence" value="ECO:0007669"/>
    <property type="project" value="TreeGrafter"/>
</dbReference>
<comment type="caution">
    <text evidence="1">The sequence shown here is derived from an EMBL/GenBank/DDBJ whole genome shotgun (WGS) entry which is preliminary data.</text>
</comment>
<dbReference type="PANTHER" id="PTHR13162:SF8">
    <property type="entry name" value="CCR4-NOT TRANSCRIPTION COMPLEX SUBUNIT 1"/>
    <property type="match status" value="1"/>
</dbReference>
<dbReference type="GO" id="GO:0000932">
    <property type="term" value="C:P-body"/>
    <property type="evidence" value="ECO:0007669"/>
    <property type="project" value="TreeGrafter"/>
</dbReference>
<reference evidence="1 2" key="1">
    <citation type="journal article" date="2019" name="PLoS Pathog.">
        <title>Genome sequence of the bovine parasite Schistosoma bovis Tanzania.</title>
        <authorList>
            <person name="Oey H."/>
            <person name="Zakrzewski M."/>
            <person name="Gobert G."/>
            <person name="Gravermann K."/>
            <person name="Stoye J."/>
            <person name="Jones M."/>
            <person name="Mcmanus D."/>
            <person name="Krause L."/>
        </authorList>
    </citation>
    <scope>NUCLEOTIDE SEQUENCE [LARGE SCALE GENOMIC DNA]</scope>
    <source>
        <strain evidence="1 2">TAN1997</strain>
    </source>
</reference>
<dbReference type="GO" id="GO:0017148">
    <property type="term" value="P:negative regulation of translation"/>
    <property type="evidence" value="ECO:0007669"/>
    <property type="project" value="InterPro"/>
</dbReference>
<evidence type="ECO:0000313" key="1">
    <source>
        <dbReference type="EMBL" id="RTG86848.1"/>
    </source>
</evidence>